<dbReference type="InterPro" id="IPR029063">
    <property type="entry name" value="SAM-dependent_MTases_sf"/>
</dbReference>
<dbReference type="GO" id="GO:0005759">
    <property type="term" value="C:mitochondrial matrix"/>
    <property type="evidence" value="ECO:0007669"/>
    <property type="project" value="TreeGrafter"/>
</dbReference>
<accession>A0A1E4SF47</accession>
<comment type="subcellular location">
    <subcellularLocation>
        <location evidence="1">Mitochondrion</location>
    </subcellularLocation>
</comment>
<evidence type="ECO:0000313" key="10">
    <source>
        <dbReference type="Proteomes" id="UP000094285"/>
    </source>
</evidence>
<dbReference type="EC" id="2.1.1.-" evidence="8"/>
<evidence type="ECO:0000256" key="1">
    <source>
        <dbReference type="ARBA" id="ARBA00004173"/>
    </source>
</evidence>
<keyword evidence="4 7" id="KW-0949">S-adenosyl-L-methionine</keyword>
<keyword evidence="5 7" id="KW-0694">RNA-binding</keyword>
<dbReference type="EMBL" id="KV453914">
    <property type="protein sequence ID" value="ODV78095.1"/>
    <property type="molecule type" value="Genomic_DNA"/>
</dbReference>
<dbReference type="InterPro" id="IPR001737">
    <property type="entry name" value="KsgA/Erm"/>
</dbReference>
<feature type="binding site" evidence="7">
    <location>
        <position position="151"/>
    </location>
    <ligand>
        <name>S-adenosyl-L-methionine</name>
        <dbReference type="ChEBI" id="CHEBI:59789"/>
    </ligand>
</feature>
<dbReference type="GO" id="GO:0000179">
    <property type="term" value="F:rRNA (adenine-N6,N6-)-dimethyltransferase activity"/>
    <property type="evidence" value="ECO:0007669"/>
    <property type="project" value="UniProtKB-UniRule"/>
</dbReference>
<keyword evidence="10" id="KW-1185">Reference proteome</keyword>
<comment type="caution">
    <text evidence="7">Lacks conserved residue(s) required for the propagation of feature annotation.</text>
</comment>
<dbReference type="STRING" id="984487.A0A1E4SF47"/>
<dbReference type="SUPFAM" id="SSF53335">
    <property type="entry name" value="S-adenosyl-L-methionine-dependent methyltransferases"/>
    <property type="match status" value="1"/>
</dbReference>
<gene>
    <name evidence="9" type="ORF">CANTADRAFT_54071</name>
</gene>
<dbReference type="PANTHER" id="PTHR11727:SF17">
    <property type="entry name" value="DIMETHYLADENOSINE TRANSFERASE 1, MITOCHONDRIAL"/>
    <property type="match status" value="1"/>
</dbReference>
<evidence type="ECO:0000256" key="2">
    <source>
        <dbReference type="ARBA" id="ARBA00022603"/>
    </source>
</evidence>
<dbReference type="Proteomes" id="UP000094285">
    <property type="component" value="Unassembled WGS sequence"/>
</dbReference>
<comment type="similarity">
    <text evidence="7 8">Belongs to the class I-like SAM-binding methyltransferase superfamily. rRNA adenine N(6)-methyltransferase family.</text>
</comment>
<dbReference type="OrthoDB" id="16079at2759"/>
<evidence type="ECO:0000256" key="8">
    <source>
        <dbReference type="RuleBase" id="RU362106"/>
    </source>
</evidence>
<dbReference type="Pfam" id="PF00398">
    <property type="entry name" value="RrnaAD"/>
    <property type="match status" value="1"/>
</dbReference>
<keyword evidence="3 7" id="KW-0808">Transferase</keyword>
<keyword evidence="2 7" id="KW-0489">Methyltransferase</keyword>
<organism evidence="9 10">
    <name type="scientific">Suhomyces tanzawaensis NRRL Y-17324</name>
    <dbReference type="NCBI Taxonomy" id="984487"/>
    <lineage>
        <taxon>Eukaryota</taxon>
        <taxon>Fungi</taxon>
        <taxon>Dikarya</taxon>
        <taxon>Ascomycota</taxon>
        <taxon>Saccharomycotina</taxon>
        <taxon>Pichiomycetes</taxon>
        <taxon>Debaryomycetaceae</taxon>
        <taxon>Suhomyces</taxon>
    </lineage>
</organism>
<dbReference type="Gene3D" id="3.40.50.150">
    <property type="entry name" value="Vaccinia Virus protein VP39"/>
    <property type="match status" value="1"/>
</dbReference>
<evidence type="ECO:0000256" key="7">
    <source>
        <dbReference type="PROSITE-ProRule" id="PRU01026"/>
    </source>
</evidence>
<feature type="binding site" evidence="7">
    <location>
        <position position="27"/>
    </location>
    <ligand>
        <name>S-adenosyl-L-methionine</name>
        <dbReference type="ChEBI" id="CHEBI:59789"/>
    </ligand>
</feature>
<name>A0A1E4SF47_9ASCO</name>
<dbReference type="InterPro" id="IPR023165">
    <property type="entry name" value="rRNA_Ade_diMease-like_C"/>
</dbReference>
<sequence>MSSFRSFNPALSKIFLGPLPKFQYNFKHLAKPQQCQEIIDKLDLKSKYPNSANLDIIDIFSGFGLFSTMVNYELKPRNHVIIENTKVNVGHWKERISHLQETTNNKENFHLYAKDGYKWETFDDLIQKDKIVQPSYVPRDKVHDELLIIGNVTPSKFGESLLAQWIMCCIYKNWLQKYGRVRMLCFTPDVTAMKFMSGSSFHKRNKSAIKRELYTESKLVAISEPEDFTEADGSGYDPRLIMKDQPIPLTSRSILPSNGQLALLEIVPKDISAEKYDMYEYVIRSIYFNASQKIKDSLSNIGPGAMEDLSVKLSSSILEKSARELSIDDWSEIFNVYEAWPFKPSLVDTMDIVQDDVRGF</sequence>
<feature type="binding site" evidence="7">
    <location>
        <position position="115"/>
    </location>
    <ligand>
        <name>S-adenosyl-L-methionine</name>
        <dbReference type="ChEBI" id="CHEBI:59789"/>
    </ligand>
</feature>
<feature type="binding site" evidence="7">
    <location>
        <position position="29"/>
    </location>
    <ligand>
        <name>S-adenosyl-L-methionine</name>
        <dbReference type="ChEBI" id="CHEBI:59789"/>
    </ligand>
</feature>
<dbReference type="GeneID" id="30984419"/>
<reference evidence="10" key="1">
    <citation type="submission" date="2016-05" db="EMBL/GenBank/DDBJ databases">
        <title>Comparative genomics of biotechnologically important yeasts.</title>
        <authorList>
            <consortium name="DOE Joint Genome Institute"/>
            <person name="Riley R."/>
            <person name="Haridas S."/>
            <person name="Wolfe K.H."/>
            <person name="Lopes M.R."/>
            <person name="Hittinger C.T."/>
            <person name="Goker M."/>
            <person name="Salamov A."/>
            <person name="Wisecaver J."/>
            <person name="Long T.M."/>
            <person name="Aerts A.L."/>
            <person name="Barry K."/>
            <person name="Choi C."/>
            <person name="Clum A."/>
            <person name="Coughlan A.Y."/>
            <person name="Deshpande S."/>
            <person name="Douglass A.P."/>
            <person name="Hanson S.J."/>
            <person name="Klenk H.-P."/>
            <person name="Labutti K."/>
            <person name="Lapidus A."/>
            <person name="Lindquist E."/>
            <person name="Lipzen A."/>
            <person name="Meier-Kolthoff J.P."/>
            <person name="Ohm R.A."/>
            <person name="Otillar R.P."/>
            <person name="Pangilinan J."/>
            <person name="Peng Y."/>
            <person name="Rokas A."/>
            <person name="Rosa C.A."/>
            <person name="Scheuner C."/>
            <person name="Sibirny A.A."/>
            <person name="Slot J.C."/>
            <person name="Stielow J.B."/>
            <person name="Sun H."/>
            <person name="Kurtzman C.P."/>
            <person name="Blackwell M."/>
            <person name="Grigoriev I.V."/>
            <person name="Jeffries T.W."/>
        </authorList>
    </citation>
    <scope>NUCLEOTIDE SEQUENCE [LARGE SCALE GENOMIC DNA]</scope>
    <source>
        <strain evidence="10">NRRL Y-17324</strain>
    </source>
</reference>
<dbReference type="Gene3D" id="1.10.8.100">
    <property type="entry name" value="Ribosomal RNA adenine dimethylase-like, domain 2"/>
    <property type="match status" value="1"/>
</dbReference>
<dbReference type="GO" id="GO:0006391">
    <property type="term" value="P:transcription initiation at mitochondrial promoter"/>
    <property type="evidence" value="ECO:0007669"/>
    <property type="project" value="TreeGrafter"/>
</dbReference>
<dbReference type="AlphaFoldDB" id="A0A1E4SF47"/>
<dbReference type="PANTHER" id="PTHR11727">
    <property type="entry name" value="DIMETHYLADENOSINE TRANSFERASE"/>
    <property type="match status" value="1"/>
</dbReference>
<protein>
    <recommendedName>
        <fullName evidence="8">rRNA adenine N(6)-methyltransferase</fullName>
        <ecNumber evidence="8">2.1.1.-</ecNumber>
    </recommendedName>
</protein>
<keyword evidence="8" id="KW-0698">rRNA processing</keyword>
<evidence type="ECO:0000313" key="9">
    <source>
        <dbReference type="EMBL" id="ODV78095.1"/>
    </source>
</evidence>
<evidence type="ECO:0000256" key="6">
    <source>
        <dbReference type="ARBA" id="ARBA00024915"/>
    </source>
</evidence>
<dbReference type="RefSeq" id="XP_020063217.1">
    <property type="nucleotide sequence ID" value="XM_020210283.1"/>
</dbReference>
<dbReference type="PROSITE" id="PS51689">
    <property type="entry name" value="SAM_RNA_A_N6_MT"/>
    <property type="match status" value="1"/>
</dbReference>
<dbReference type="GO" id="GO:0034245">
    <property type="term" value="C:mitochondrial DNA-directed RNA polymerase complex"/>
    <property type="evidence" value="ECO:0007669"/>
    <property type="project" value="TreeGrafter"/>
</dbReference>
<dbReference type="GO" id="GO:0003723">
    <property type="term" value="F:RNA binding"/>
    <property type="evidence" value="ECO:0007669"/>
    <property type="project" value="UniProtKB-UniRule"/>
</dbReference>
<evidence type="ECO:0000256" key="5">
    <source>
        <dbReference type="ARBA" id="ARBA00022884"/>
    </source>
</evidence>
<feature type="binding site" evidence="7">
    <location>
        <position position="83"/>
    </location>
    <ligand>
        <name>S-adenosyl-L-methionine</name>
        <dbReference type="ChEBI" id="CHEBI:59789"/>
    </ligand>
</feature>
<dbReference type="GO" id="GO:0034246">
    <property type="term" value="F:mitochondrial transcription factor activity"/>
    <property type="evidence" value="ECO:0007669"/>
    <property type="project" value="TreeGrafter"/>
</dbReference>
<evidence type="ECO:0000256" key="4">
    <source>
        <dbReference type="ARBA" id="ARBA00022691"/>
    </source>
</evidence>
<comment type="function">
    <text evidence="6">Mitochondrial transcription factor that confers selective promoter recognition on the core subunit of the yeast mitochondrial RNA polymerase. Interacts with DNA in a non-specific manner.</text>
</comment>
<evidence type="ECO:0000256" key="3">
    <source>
        <dbReference type="ARBA" id="ARBA00022679"/>
    </source>
</evidence>
<proteinExistence type="inferred from homology"/>